<name>A0A0P0XS02_ORYSJ</name>
<feature type="region of interest" description="Disordered" evidence="1">
    <location>
        <begin position="57"/>
        <end position="79"/>
    </location>
</feature>
<keyword evidence="3" id="KW-1185">Reference proteome</keyword>
<reference evidence="3" key="1">
    <citation type="journal article" date="2005" name="Nature">
        <title>The map-based sequence of the rice genome.</title>
        <authorList>
            <consortium name="International rice genome sequencing project (IRGSP)"/>
            <person name="Matsumoto T."/>
            <person name="Wu J."/>
            <person name="Kanamori H."/>
            <person name="Katayose Y."/>
            <person name="Fujisawa M."/>
            <person name="Namiki N."/>
            <person name="Mizuno H."/>
            <person name="Yamamoto K."/>
            <person name="Antonio B.A."/>
            <person name="Baba T."/>
            <person name="Sakata K."/>
            <person name="Nagamura Y."/>
            <person name="Aoki H."/>
            <person name="Arikawa K."/>
            <person name="Arita K."/>
            <person name="Bito T."/>
            <person name="Chiden Y."/>
            <person name="Fujitsuka N."/>
            <person name="Fukunaka R."/>
            <person name="Hamada M."/>
            <person name="Harada C."/>
            <person name="Hayashi A."/>
            <person name="Hijishita S."/>
            <person name="Honda M."/>
            <person name="Hosokawa S."/>
            <person name="Ichikawa Y."/>
            <person name="Idonuma A."/>
            <person name="Iijima M."/>
            <person name="Ikeda M."/>
            <person name="Ikeno M."/>
            <person name="Ito K."/>
            <person name="Ito S."/>
            <person name="Ito T."/>
            <person name="Ito Y."/>
            <person name="Ito Y."/>
            <person name="Iwabuchi A."/>
            <person name="Kamiya K."/>
            <person name="Karasawa W."/>
            <person name="Kurita K."/>
            <person name="Katagiri S."/>
            <person name="Kikuta A."/>
            <person name="Kobayashi H."/>
            <person name="Kobayashi N."/>
            <person name="Machita K."/>
            <person name="Maehara T."/>
            <person name="Masukawa M."/>
            <person name="Mizubayashi T."/>
            <person name="Mukai Y."/>
            <person name="Nagasaki H."/>
            <person name="Nagata Y."/>
            <person name="Naito S."/>
            <person name="Nakashima M."/>
            <person name="Nakama Y."/>
            <person name="Nakamichi Y."/>
            <person name="Nakamura M."/>
            <person name="Meguro A."/>
            <person name="Negishi M."/>
            <person name="Ohta I."/>
            <person name="Ohta T."/>
            <person name="Okamoto M."/>
            <person name="Ono N."/>
            <person name="Saji S."/>
            <person name="Sakaguchi M."/>
            <person name="Sakai K."/>
            <person name="Shibata M."/>
            <person name="Shimokawa T."/>
            <person name="Song J."/>
            <person name="Takazaki Y."/>
            <person name="Terasawa K."/>
            <person name="Tsugane M."/>
            <person name="Tsuji K."/>
            <person name="Ueda S."/>
            <person name="Waki K."/>
            <person name="Yamagata H."/>
            <person name="Yamamoto M."/>
            <person name="Yamamoto S."/>
            <person name="Yamane H."/>
            <person name="Yoshiki S."/>
            <person name="Yoshihara R."/>
            <person name="Yukawa K."/>
            <person name="Zhong H."/>
            <person name="Yano M."/>
            <person name="Yuan Q."/>
            <person name="Ouyang S."/>
            <person name="Liu J."/>
            <person name="Jones K.M."/>
            <person name="Gansberger K."/>
            <person name="Moffat K."/>
            <person name="Hill J."/>
            <person name="Bera J."/>
            <person name="Fadrosh D."/>
            <person name="Jin S."/>
            <person name="Johri S."/>
            <person name="Kim M."/>
            <person name="Overton L."/>
            <person name="Reardon M."/>
            <person name="Tsitrin T."/>
            <person name="Vuong H."/>
            <person name="Weaver B."/>
            <person name="Ciecko A."/>
            <person name="Tallon L."/>
            <person name="Jackson J."/>
            <person name="Pai G."/>
            <person name="Aken S.V."/>
            <person name="Utterback T."/>
            <person name="Reidmuller S."/>
            <person name="Feldblyum T."/>
            <person name="Hsiao J."/>
            <person name="Zismann V."/>
            <person name="Iobst S."/>
            <person name="de Vazeille A.R."/>
            <person name="Buell C.R."/>
            <person name="Ying K."/>
            <person name="Li Y."/>
            <person name="Lu T."/>
            <person name="Huang Y."/>
            <person name="Zhao Q."/>
            <person name="Feng Q."/>
            <person name="Zhang L."/>
            <person name="Zhu J."/>
            <person name="Weng Q."/>
            <person name="Mu J."/>
            <person name="Lu Y."/>
            <person name="Fan D."/>
            <person name="Liu Y."/>
            <person name="Guan J."/>
            <person name="Zhang Y."/>
            <person name="Yu S."/>
            <person name="Liu X."/>
            <person name="Zhang Y."/>
            <person name="Hong G."/>
            <person name="Han B."/>
            <person name="Choisne N."/>
            <person name="Demange N."/>
            <person name="Orjeda G."/>
            <person name="Samain S."/>
            <person name="Cattolico L."/>
            <person name="Pelletier E."/>
            <person name="Couloux A."/>
            <person name="Segurens B."/>
            <person name="Wincker P."/>
            <person name="D'Hont A."/>
            <person name="Scarpelli C."/>
            <person name="Weissenbach J."/>
            <person name="Salanoubat M."/>
            <person name="Quetier F."/>
            <person name="Yu Y."/>
            <person name="Kim H.R."/>
            <person name="Rambo T."/>
            <person name="Currie J."/>
            <person name="Collura K."/>
            <person name="Luo M."/>
            <person name="Yang T."/>
            <person name="Ammiraju J.S.S."/>
            <person name="Engler F."/>
            <person name="Soderlund C."/>
            <person name="Wing R.A."/>
            <person name="Palmer L.E."/>
            <person name="de la Bastide M."/>
            <person name="Spiegel L."/>
            <person name="Nascimento L."/>
            <person name="Zutavern T."/>
            <person name="O'Shaughnessy A."/>
            <person name="Dike S."/>
            <person name="Dedhia N."/>
            <person name="Preston R."/>
            <person name="Balija V."/>
            <person name="McCombie W.R."/>
            <person name="Chow T."/>
            <person name="Chen H."/>
            <person name="Chung M."/>
            <person name="Chen C."/>
            <person name="Shaw J."/>
            <person name="Wu H."/>
            <person name="Hsiao K."/>
            <person name="Chao Y."/>
            <person name="Chu M."/>
            <person name="Cheng C."/>
            <person name="Hour A."/>
            <person name="Lee P."/>
            <person name="Lin S."/>
            <person name="Lin Y."/>
            <person name="Liou J."/>
            <person name="Liu S."/>
            <person name="Hsing Y."/>
            <person name="Raghuvanshi S."/>
            <person name="Mohanty A."/>
            <person name="Bharti A.K."/>
            <person name="Gaur A."/>
            <person name="Gupta V."/>
            <person name="Kumar D."/>
            <person name="Ravi V."/>
            <person name="Vij S."/>
            <person name="Kapur A."/>
            <person name="Khurana P."/>
            <person name="Khurana P."/>
            <person name="Khurana J.P."/>
            <person name="Tyagi A.K."/>
            <person name="Gaikwad K."/>
            <person name="Singh A."/>
            <person name="Dalal V."/>
            <person name="Srivastava S."/>
            <person name="Dixit A."/>
            <person name="Pal A.K."/>
            <person name="Ghazi I.A."/>
            <person name="Yadav M."/>
            <person name="Pandit A."/>
            <person name="Bhargava A."/>
            <person name="Sureshbabu K."/>
            <person name="Batra K."/>
            <person name="Sharma T.R."/>
            <person name="Mohapatra T."/>
            <person name="Singh N.K."/>
            <person name="Messing J."/>
            <person name="Nelson A.B."/>
            <person name="Fuks G."/>
            <person name="Kavchok S."/>
            <person name="Keizer G."/>
            <person name="Linton E."/>
            <person name="Llaca V."/>
            <person name="Song R."/>
            <person name="Tanyolac B."/>
            <person name="Young S."/>
            <person name="Ho-Il K."/>
            <person name="Hahn J.H."/>
            <person name="Sangsakoo G."/>
            <person name="Vanavichit A."/>
            <person name="de Mattos Luiz.A.T."/>
            <person name="Zimmer P.D."/>
            <person name="Malone G."/>
            <person name="Dellagostin O."/>
            <person name="de Oliveira A.C."/>
            <person name="Bevan M."/>
            <person name="Bancroft I."/>
            <person name="Minx P."/>
            <person name="Cordum H."/>
            <person name="Wilson R."/>
            <person name="Cheng Z."/>
            <person name="Jin W."/>
            <person name="Jiang J."/>
            <person name="Leong S.A."/>
            <person name="Iwama H."/>
            <person name="Gojobori T."/>
            <person name="Itoh T."/>
            <person name="Niimura Y."/>
            <person name="Fujii Y."/>
            <person name="Habara T."/>
            <person name="Sakai H."/>
            <person name="Sato Y."/>
            <person name="Wilson G."/>
            <person name="Kumar K."/>
            <person name="McCouch S."/>
            <person name="Juretic N."/>
            <person name="Hoen D."/>
            <person name="Wright S."/>
            <person name="Bruskiewich R."/>
            <person name="Bureau T."/>
            <person name="Miyao A."/>
            <person name="Hirochika H."/>
            <person name="Nishikawa T."/>
            <person name="Kadowaki K."/>
            <person name="Sugiura M."/>
            <person name="Burr B."/>
            <person name="Sasaki T."/>
        </authorList>
    </citation>
    <scope>NUCLEOTIDE SEQUENCE [LARGE SCALE GENOMIC DNA]</scope>
    <source>
        <strain evidence="3">cv. Nipponbare</strain>
    </source>
</reference>
<sequence>MEPPATPQRLELHVLPPPITLPNELQLKADTAQAAPSELTVGSTRIHQPSLELADDPVLSVLRDPSSSTSVKGAGSDPC</sequence>
<dbReference type="PaxDb" id="39947-A0A0P0XS02"/>
<dbReference type="AlphaFoldDB" id="A0A0P0XS02"/>
<dbReference type="EMBL" id="AP014966">
    <property type="protein sequence ID" value="BAT10011.1"/>
    <property type="molecule type" value="Genomic_DNA"/>
</dbReference>
<gene>
    <name evidence="2" type="ordered locus">Os10g0162890</name>
    <name evidence="2" type="ORF">OSNPB_100162890</name>
</gene>
<evidence type="ECO:0000313" key="2">
    <source>
        <dbReference type="EMBL" id="BAT10011.1"/>
    </source>
</evidence>
<dbReference type="Proteomes" id="UP000059680">
    <property type="component" value="Chromosome 10"/>
</dbReference>
<reference evidence="2 3" key="2">
    <citation type="journal article" date="2013" name="Plant Cell Physiol.">
        <title>Rice Annotation Project Database (RAP-DB): an integrative and interactive database for rice genomics.</title>
        <authorList>
            <person name="Sakai H."/>
            <person name="Lee S.S."/>
            <person name="Tanaka T."/>
            <person name="Numa H."/>
            <person name="Kim J."/>
            <person name="Kawahara Y."/>
            <person name="Wakimoto H."/>
            <person name="Yang C.C."/>
            <person name="Iwamoto M."/>
            <person name="Abe T."/>
            <person name="Yamada Y."/>
            <person name="Muto A."/>
            <person name="Inokuchi H."/>
            <person name="Ikemura T."/>
            <person name="Matsumoto T."/>
            <person name="Sasaki T."/>
            <person name="Itoh T."/>
        </authorList>
    </citation>
    <scope>NUCLEOTIDE SEQUENCE [LARGE SCALE GENOMIC DNA]</scope>
    <source>
        <strain evidence="3">cv. Nipponbare</strain>
    </source>
</reference>
<reference evidence="2 3" key="3">
    <citation type="journal article" date="2013" name="Rice">
        <title>Improvement of the Oryza sativa Nipponbare reference genome using next generation sequence and optical map data.</title>
        <authorList>
            <person name="Kawahara Y."/>
            <person name="de la Bastide M."/>
            <person name="Hamilton J.P."/>
            <person name="Kanamori H."/>
            <person name="McCombie W.R."/>
            <person name="Ouyang S."/>
            <person name="Schwartz D.C."/>
            <person name="Tanaka T."/>
            <person name="Wu J."/>
            <person name="Zhou S."/>
            <person name="Childs K.L."/>
            <person name="Davidson R.M."/>
            <person name="Lin H."/>
            <person name="Quesada-Ocampo L."/>
            <person name="Vaillancourt B."/>
            <person name="Sakai H."/>
            <person name="Lee S.S."/>
            <person name="Kim J."/>
            <person name="Numa H."/>
            <person name="Itoh T."/>
            <person name="Buell C.R."/>
            <person name="Matsumoto T."/>
        </authorList>
    </citation>
    <scope>NUCLEOTIDE SEQUENCE [LARGE SCALE GENOMIC DNA]</scope>
    <source>
        <strain evidence="3">cv. Nipponbare</strain>
    </source>
</reference>
<evidence type="ECO:0000256" key="1">
    <source>
        <dbReference type="SAM" id="MobiDB-lite"/>
    </source>
</evidence>
<accession>A0A0P0XS02</accession>
<organism evidence="2 3">
    <name type="scientific">Oryza sativa subsp. japonica</name>
    <name type="common">Rice</name>
    <dbReference type="NCBI Taxonomy" id="39947"/>
    <lineage>
        <taxon>Eukaryota</taxon>
        <taxon>Viridiplantae</taxon>
        <taxon>Streptophyta</taxon>
        <taxon>Embryophyta</taxon>
        <taxon>Tracheophyta</taxon>
        <taxon>Spermatophyta</taxon>
        <taxon>Magnoliopsida</taxon>
        <taxon>Liliopsida</taxon>
        <taxon>Poales</taxon>
        <taxon>Poaceae</taxon>
        <taxon>BOP clade</taxon>
        <taxon>Oryzoideae</taxon>
        <taxon>Oryzeae</taxon>
        <taxon>Oryzinae</taxon>
        <taxon>Oryza</taxon>
        <taxon>Oryza sativa</taxon>
    </lineage>
</organism>
<protein>
    <submittedName>
        <fullName evidence="2">Os10g0162890 protein</fullName>
    </submittedName>
</protein>
<proteinExistence type="predicted"/>
<dbReference type="InParanoid" id="A0A0P0XS02"/>
<evidence type="ECO:0000313" key="3">
    <source>
        <dbReference type="Proteomes" id="UP000059680"/>
    </source>
</evidence>